<organism evidence="7 8">
    <name type="scientific">Kosakonia pseudosacchari</name>
    <dbReference type="NCBI Taxonomy" id="1646340"/>
    <lineage>
        <taxon>Bacteria</taxon>
        <taxon>Pseudomonadati</taxon>
        <taxon>Pseudomonadota</taxon>
        <taxon>Gammaproteobacteria</taxon>
        <taxon>Enterobacterales</taxon>
        <taxon>Enterobacteriaceae</taxon>
        <taxon>Kosakonia</taxon>
    </lineage>
</organism>
<comment type="subcellular location">
    <subcellularLocation>
        <location evidence="1">Cell outer membrane</location>
    </subcellularLocation>
</comment>
<evidence type="ECO:0000313" key="8">
    <source>
        <dbReference type="Proteomes" id="UP000219642"/>
    </source>
</evidence>
<evidence type="ECO:0000256" key="2">
    <source>
        <dbReference type="ARBA" id="ARBA00005722"/>
    </source>
</evidence>
<keyword evidence="3 6" id="KW-0732">Signal</keyword>
<accession>A0ABX4IRU0</accession>
<evidence type="ECO:0000313" key="7">
    <source>
        <dbReference type="EMBL" id="PDO88095.1"/>
    </source>
</evidence>
<keyword evidence="4" id="KW-0472">Membrane</keyword>
<comment type="caution">
    <text evidence="7">The sequence shown here is derived from an EMBL/GenBank/DDBJ whole genome shotgun (WGS) entry which is preliminary data.</text>
</comment>
<evidence type="ECO:0000256" key="3">
    <source>
        <dbReference type="ARBA" id="ARBA00022729"/>
    </source>
</evidence>
<name>A0ABX4IRU0_9ENTR</name>
<dbReference type="PANTHER" id="PTHR38776:SF1">
    <property type="entry name" value="MLTA-INTERACTING PROTEIN-RELATED"/>
    <property type="match status" value="1"/>
</dbReference>
<sequence>MTKIKLVALGVLTASCAFAANAENTFSLGAGVGVLESPYKQYDKRVLPIPVITYESDNFWFRGLGGGYYLWNDQADKLSITAFYSPWEFKPKDSDNRQLRQLDRRKGTMMAGLSYVHNTPDYGFLRTTLAGDVLDNSNGVMWDIGWLYNYNNGALSVTPGIGVEWASDNLNNYYYGVSRSEARRSGLKSYEPDNGWSPYLELSVSYRLTDSWTVYGAGRYTHLSDEIKDSPMVDKSWSGLLSTGVTYRF</sequence>
<evidence type="ECO:0000256" key="6">
    <source>
        <dbReference type="SAM" id="SignalP"/>
    </source>
</evidence>
<dbReference type="PROSITE" id="PS51257">
    <property type="entry name" value="PROKAR_LIPOPROTEIN"/>
    <property type="match status" value="1"/>
</dbReference>
<dbReference type="PANTHER" id="PTHR38776">
    <property type="entry name" value="MLTA-INTERACTING PROTEIN-RELATED"/>
    <property type="match status" value="1"/>
</dbReference>
<keyword evidence="5" id="KW-0998">Cell outer membrane</keyword>
<dbReference type="Gene3D" id="2.40.160.20">
    <property type="match status" value="1"/>
</dbReference>
<dbReference type="InterPro" id="IPR010583">
    <property type="entry name" value="MipA"/>
</dbReference>
<gene>
    <name evidence="7" type="ORF">BK796_05800</name>
</gene>
<dbReference type="Pfam" id="PF06629">
    <property type="entry name" value="MipA"/>
    <property type="match status" value="1"/>
</dbReference>
<protein>
    <submittedName>
        <fullName evidence="7">MltA-interacting protein MipA</fullName>
    </submittedName>
</protein>
<dbReference type="SUPFAM" id="SSF56925">
    <property type="entry name" value="OMPA-like"/>
    <property type="match status" value="1"/>
</dbReference>
<dbReference type="EMBL" id="NITV01000003">
    <property type="protein sequence ID" value="PDO88095.1"/>
    <property type="molecule type" value="Genomic_DNA"/>
</dbReference>
<dbReference type="InterPro" id="IPR011250">
    <property type="entry name" value="OMP/PagP_B-barrel"/>
</dbReference>
<evidence type="ECO:0000256" key="5">
    <source>
        <dbReference type="ARBA" id="ARBA00023237"/>
    </source>
</evidence>
<evidence type="ECO:0000256" key="4">
    <source>
        <dbReference type="ARBA" id="ARBA00023136"/>
    </source>
</evidence>
<feature type="signal peptide" evidence="6">
    <location>
        <begin position="1"/>
        <end position="19"/>
    </location>
</feature>
<keyword evidence="8" id="KW-1185">Reference proteome</keyword>
<reference evidence="7 8" key="1">
    <citation type="submission" date="2017-06" db="EMBL/GenBank/DDBJ databases">
        <title>Draft genome sequence of nitrogen-fixing Kosakonia pseudosacchari strain NN143 isolated from sugarcane roots.</title>
        <authorList>
            <person name="Li Y."/>
            <person name="Li S."/>
            <person name="Lin L."/>
            <person name="Wu X."/>
            <person name="Yang L."/>
            <person name="Li Y."/>
            <person name="An Q."/>
        </authorList>
    </citation>
    <scope>NUCLEOTIDE SEQUENCE [LARGE SCALE GENOMIC DNA]</scope>
    <source>
        <strain evidence="7 8">NN143</strain>
    </source>
</reference>
<feature type="chain" id="PRO_5045579740" evidence="6">
    <location>
        <begin position="20"/>
        <end position="249"/>
    </location>
</feature>
<proteinExistence type="inferred from homology"/>
<comment type="similarity">
    <text evidence="2">Belongs to the MipA/OmpV family.</text>
</comment>
<dbReference type="Proteomes" id="UP000219642">
    <property type="component" value="Unassembled WGS sequence"/>
</dbReference>
<dbReference type="RefSeq" id="WP_097400028.1">
    <property type="nucleotide sequence ID" value="NZ_CP063425.1"/>
</dbReference>
<evidence type="ECO:0000256" key="1">
    <source>
        <dbReference type="ARBA" id="ARBA00004442"/>
    </source>
</evidence>